<dbReference type="EMBL" id="JAEACU010000004">
    <property type="protein sequence ID" value="KAH7533603.1"/>
    <property type="molecule type" value="Genomic_DNA"/>
</dbReference>
<dbReference type="Gene3D" id="3.40.50.2000">
    <property type="entry name" value="Glycogen Phosphorylase B"/>
    <property type="match status" value="1"/>
</dbReference>
<dbReference type="AlphaFoldDB" id="A0A978VKI4"/>
<dbReference type="SUPFAM" id="SSF53756">
    <property type="entry name" value="UDP-Glycosyltransferase/glycogen phosphorylase"/>
    <property type="match status" value="1"/>
</dbReference>
<dbReference type="GO" id="GO:0080044">
    <property type="term" value="F:quercetin 7-O-glucosyltransferase activity"/>
    <property type="evidence" value="ECO:0007669"/>
    <property type="project" value="TreeGrafter"/>
</dbReference>
<comment type="caution">
    <text evidence="2">The sequence shown here is derived from an EMBL/GenBank/DDBJ whole genome shotgun (WGS) entry which is preliminary data.</text>
</comment>
<comment type="similarity">
    <text evidence="1">Belongs to the UDP-glycosyltransferase family.</text>
</comment>
<evidence type="ECO:0000313" key="2">
    <source>
        <dbReference type="EMBL" id="KAH7533603.1"/>
    </source>
</evidence>
<reference evidence="2" key="1">
    <citation type="journal article" date="2021" name="Front. Plant Sci.">
        <title>Chromosome-Scale Genome Assembly for Chinese Sour Jujube and Insights Into Its Genome Evolution and Domestication Signature.</title>
        <authorList>
            <person name="Shen L.-Y."/>
            <person name="Luo H."/>
            <person name="Wang X.-L."/>
            <person name="Wang X.-M."/>
            <person name="Qiu X.-J."/>
            <person name="Liu H."/>
            <person name="Zhou S.-S."/>
            <person name="Jia K.-H."/>
            <person name="Nie S."/>
            <person name="Bao Y.-T."/>
            <person name="Zhang R.-G."/>
            <person name="Yun Q.-Z."/>
            <person name="Chai Y.-H."/>
            <person name="Lu J.-Y."/>
            <person name="Li Y."/>
            <person name="Zhao S.-W."/>
            <person name="Mao J.-F."/>
            <person name="Jia S.-G."/>
            <person name="Mao Y.-M."/>
        </authorList>
    </citation>
    <scope>NUCLEOTIDE SEQUENCE</scope>
    <source>
        <strain evidence="2">AT0</strain>
        <tissue evidence="2">Leaf</tissue>
    </source>
</reference>
<gene>
    <name evidence="2" type="ORF">FEM48_Zijuj04G0149300</name>
</gene>
<protein>
    <submittedName>
        <fullName evidence="2">Uncharacterized protein</fullName>
    </submittedName>
</protein>
<proteinExistence type="inferred from homology"/>
<dbReference type="GO" id="GO:0080043">
    <property type="term" value="F:quercetin 3-O-glucosyltransferase activity"/>
    <property type="evidence" value="ECO:0007669"/>
    <property type="project" value="TreeGrafter"/>
</dbReference>
<accession>A0A978VKI4</accession>
<dbReference type="Proteomes" id="UP000813462">
    <property type="component" value="Unassembled WGS sequence"/>
</dbReference>
<dbReference type="PANTHER" id="PTHR11926:SF1402">
    <property type="entry name" value="GLYCOSYLTRANSFERASE"/>
    <property type="match status" value="1"/>
</dbReference>
<evidence type="ECO:0000313" key="3">
    <source>
        <dbReference type="Proteomes" id="UP000813462"/>
    </source>
</evidence>
<evidence type="ECO:0000256" key="1">
    <source>
        <dbReference type="ARBA" id="ARBA00009995"/>
    </source>
</evidence>
<name>A0A978VKI4_ZIZJJ</name>
<organism evidence="2 3">
    <name type="scientific">Ziziphus jujuba var. spinosa</name>
    <dbReference type="NCBI Taxonomy" id="714518"/>
    <lineage>
        <taxon>Eukaryota</taxon>
        <taxon>Viridiplantae</taxon>
        <taxon>Streptophyta</taxon>
        <taxon>Embryophyta</taxon>
        <taxon>Tracheophyta</taxon>
        <taxon>Spermatophyta</taxon>
        <taxon>Magnoliopsida</taxon>
        <taxon>eudicotyledons</taxon>
        <taxon>Gunneridae</taxon>
        <taxon>Pentapetalae</taxon>
        <taxon>rosids</taxon>
        <taxon>fabids</taxon>
        <taxon>Rosales</taxon>
        <taxon>Rhamnaceae</taxon>
        <taxon>Paliureae</taxon>
        <taxon>Ziziphus</taxon>
    </lineage>
</organism>
<dbReference type="PANTHER" id="PTHR11926">
    <property type="entry name" value="GLUCOSYL/GLUCURONOSYL TRANSFERASES"/>
    <property type="match status" value="1"/>
</dbReference>
<sequence length="242" mass="26817">MKVIRIILVPYPAQGHITPMLNLASALLNHGLEPVMVVPEYIHLQIIKSPTMDGEMNKILWKPTPDGMSKDTEPPDFFSIETAMENTMPSHLEEVVRELGGGEEEEEDGGGGNGVIVGCMVVDLLASWAIQVASRCGVPAAGFWPAMFATYRLITAIPDMIMAGFISDSVWRIGIRINNGFGQSDIEEGLRMVMEDTEMNERLKKVYEKTMGEEAIFKVELNLKAFVDDATKICYQNCMNSN</sequence>